<dbReference type="AlphaFoldDB" id="A0A1R3T8N8"/>
<dbReference type="PANTHER" id="PTHR44167">
    <property type="entry name" value="OVARIAN-SPECIFIC SERINE/THREONINE-PROTEIN KINASE LOK-RELATED"/>
    <property type="match status" value="1"/>
</dbReference>
<dbReference type="KEGG" id="psac:PSM36_1494"/>
<dbReference type="InterPro" id="IPR011009">
    <property type="entry name" value="Kinase-like_dom_sf"/>
</dbReference>
<feature type="region of interest" description="Disordered" evidence="1">
    <location>
        <begin position="1"/>
        <end position="52"/>
    </location>
</feature>
<dbReference type="GO" id="GO:0004674">
    <property type="term" value="F:protein serine/threonine kinase activity"/>
    <property type="evidence" value="ECO:0007669"/>
    <property type="project" value="TreeGrafter"/>
</dbReference>
<accession>A0A1R3T8N8</accession>
<evidence type="ECO:0000256" key="1">
    <source>
        <dbReference type="SAM" id="MobiDB-lite"/>
    </source>
</evidence>
<keyword evidence="5" id="KW-1185">Reference proteome</keyword>
<keyword evidence="2" id="KW-0812">Transmembrane</keyword>
<name>A0A1R3T8N8_9BACT</name>
<dbReference type="STRING" id="1642647.PSM36_1494"/>
<dbReference type="PROSITE" id="PS00108">
    <property type="entry name" value="PROTEIN_KINASE_ST"/>
    <property type="match status" value="1"/>
</dbReference>
<dbReference type="InterPro" id="IPR008271">
    <property type="entry name" value="Ser/Thr_kinase_AS"/>
</dbReference>
<dbReference type="SUPFAM" id="SSF56112">
    <property type="entry name" value="Protein kinase-like (PK-like)"/>
    <property type="match status" value="1"/>
</dbReference>
<feature type="transmembrane region" description="Helical" evidence="2">
    <location>
        <begin position="912"/>
        <end position="933"/>
    </location>
</feature>
<feature type="domain" description="Protein kinase" evidence="3">
    <location>
        <begin position="98"/>
        <end position="365"/>
    </location>
</feature>
<dbReference type="Gene3D" id="1.10.510.10">
    <property type="entry name" value="Transferase(Phosphotransferase) domain 1"/>
    <property type="match status" value="1"/>
</dbReference>
<dbReference type="InterPro" id="IPR000719">
    <property type="entry name" value="Prot_kinase_dom"/>
</dbReference>
<dbReference type="PROSITE" id="PS50011">
    <property type="entry name" value="PROTEIN_KINASE_DOM"/>
    <property type="match status" value="1"/>
</dbReference>
<evidence type="ECO:0000256" key="2">
    <source>
        <dbReference type="SAM" id="Phobius"/>
    </source>
</evidence>
<dbReference type="EMBL" id="LT605205">
    <property type="protein sequence ID" value="SCD20315.1"/>
    <property type="molecule type" value="Genomic_DNA"/>
</dbReference>
<feature type="transmembrane region" description="Helical" evidence="2">
    <location>
        <begin position="830"/>
        <end position="850"/>
    </location>
</feature>
<dbReference type="SMART" id="SM00220">
    <property type="entry name" value="S_TKc"/>
    <property type="match status" value="1"/>
</dbReference>
<keyword evidence="2" id="KW-0472">Membrane</keyword>
<feature type="transmembrane region" description="Helical" evidence="2">
    <location>
        <begin position="887"/>
        <end position="906"/>
    </location>
</feature>
<evidence type="ECO:0000259" key="3">
    <source>
        <dbReference type="PROSITE" id="PS50011"/>
    </source>
</evidence>
<feature type="transmembrane region" description="Helical" evidence="2">
    <location>
        <begin position="997"/>
        <end position="1020"/>
    </location>
</feature>
<feature type="transmembrane region" description="Helical" evidence="2">
    <location>
        <begin position="862"/>
        <end position="880"/>
    </location>
</feature>
<evidence type="ECO:0000313" key="5">
    <source>
        <dbReference type="Proteomes" id="UP000187464"/>
    </source>
</evidence>
<keyword evidence="2" id="KW-1133">Transmembrane helix</keyword>
<evidence type="ECO:0000313" key="4">
    <source>
        <dbReference type="EMBL" id="SCD20315.1"/>
    </source>
</evidence>
<organism evidence="4 5">
    <name type="scientific">Proteiniphilum saccharofermentans</name>
    <dbReference type="NCBI Taxonomy" id="1642647"/>
    <lineage>
        <taxon>Bacteria</taxon>
        <taxon>Pseudomonadati</taxon>
        <taxon>Bacteroidota</taxon>
        <taxon>Bacteroidia</taxon>
        <taxon>Bacteroidales</taxon>
        <taxon>Dysgonomonadaceae</taxon>
        <taxon>Proteiniphilum</taxon>
    </lineage>
</organism>
<dbReference type="Pfam" id="PF00069">
    <property type="entry name" value="Pkinase"/>
    <property type="match status" value="1"/>
</dbReference>
<dbReference type="RefSeq" id="WP_076930298.1">
    <property type="nucleotide sequence ID" value="NZ_LT605205.1"/>
</dbReference>
<feature type="compositionally biased region" description="Basic and acidic residues" evidence="1">
    <location>
        <begin position="1"/>
        <end position="29"/>
    </location>
</feature>
<dbReference type="Proteomes" id="UP000187464">
    <property type="component" value="Chromosome I"/>
</dbReference>
<protein>
    <recommendedName>
        <fullName evidence="3">Protein kinase domain-containing protein</fullName>
    </recommendedName>
</protein>
<proteinExistence type="predicted"/>
<feature type="compositionally biased region" description="Basic and acidic residues" evidence="1">
    <location>
        <begin position="38"/>
        <end position="52"/>
    </location>
</feature>
<gene>
    <name evidence="4" type="ORF">PSM36_1494</name>
</gene>
<reference evidence="4 5" key="1">
    <citation type="submission" date="2016-08" db="EMBL/GenBank/DDBJ databases">
        <authorList>
            <person name="Seilhamer J.J."/>
        </authorList>
    </citation>
    <scope>NUCLEOTIDE SEQUENCE [LARGE SCALE GENOMIC DNA]</scope>
    <source>
        <strain evidence="4">M3/6</strain>
    </source>
</reference>
<dbReference type="GO" id="GO:0005524">
    <property type="term" value="F:ATP binding"/>
    <property type="evidence" value="ECO:0007669"/>
    <property type="project" value="InterPro"/>
</dbReference>
<dbReference type="PANTHER" id="PTHR44167:SF30">
    <property type="entry name" value="PHOSPHORYLASE KINASE"/>
    <property type="match status" value="1"/>
</dbReference>
<sequence length="1132" mass="129755">MSDIEKTIRPADNAADKTMRPKISTEKTIRGGGTGVEKTTRAADKTTRGETSVDKTIRGTVTAEKTMRPERQEEIDKVVRQIERQTEQTGFLLNNINYSVVDSLSEGTGEADVYLVEDGKNQFALKLYKTDIEPDKDIIEIVRQNSGNPSLTFLVDTLHHGFWTNPKTGQQHYYELMVYCRGGSLNQITISHNSEGERLLSEIAIKCAACLNFLHSKQVIHRDVKPANFFFQKEENKVEDLSLADFGIAIRCDKNGEAKVKIQMRTKIYAAPEYYVIIDRITITKSMDFYSLGMMLLVLWEGGEERYRAPGERVLWTLKQNNKLPYPQDMPPRLLQLVKALTIADPEKRAGFKEVVNWAKGEDIYNEENILFNIVYNASKKQIAKSREELVKFMLEDQKLATTYLYRGQISAWLKEINFTELSNPVDEITDNQFPKNKEAGFWAACYFLDPSLKYVDINNRAIEENEEIAATLKENFDYYSQALADKNDKLFIYLNTTGRGEVNKLVPLFKKGKDNRDAMLRLIYALDPSLPWTIACEGGETVECHTINDILHLTYRDLTDMDFTISDQSNEDLLTESFLTWIGTRDKALEGKIRSIKGHDENIWIVLYNLNPKVSYNFVLDENADNYFFTAAEIGDYMNMHLDEYIQHEDNDSYASGQLDIMLDIDDTRLYHYFKSKGGVYDDKIDWIKYCADIESKENTNKAGPYDWKIAIYKAIAGLGYDPFYYFPKNDKYVFTLNELEQIPKKEIKEELEKGYLEAWLTIFFQEDPHRDLSPQFAYEEATDQYMTLLEKLDKNHEDVENYRIATNQLEESVNSLNRKYRFNLLSKTIVGTLTFIASAIVIYGLLTLDVPRDRDFHSSWIYIVAAMAGISATVYAMYDISHDLGCLGCLLIGALFAVATYFGLLFLAPYLVYLASALLVTMLVFMVIRIVKSPASKRTNRDLFDPSPEERIVEPLNFAFNAGEGEYFKSSIEDRVSDLTCDIGENTKTFYRKLIVPWVSIIVLGVIAFGFVSISGIAATKKFAKQQQYTVLQGEWKGTFDQREATFIISKVEKETAEASISVKYREMISESLKGTINMADKTFHFDDVHSNNGNLDGEYNGKFNDDFTEFSGTYQNYTTKKQVDFIFVK</sequence>